<keyword evidence="6 8" id="KW-0408">Iron</keyword>
<dbReference type="GO" id="GO:0004497">
    <property type="term" value="F:monooxygenase activity"/>
    <property type="evidence" value="ECO:0007669"/>
    <property type="project" value="UniProtKB-KW"/>
</dbReference>
<evidence type="ECO:0000256" key="4">
    <source>
        <dbReference type="ARBA" id="ARBA00022723"/>
    </source>
</evidence>
<evidence type="ECO:0000256" key="1">
    <source>
        <dbReference type="ARBA" id="ARBA00001971"/>
    </source>
</evidence>
<evidence type="ECO:0000256" key="5">
    <source>
        <dbReference type="ARBA" id="ARBA00023002"/>
    </source>
</evidence>
<dbReference type="PANTHER" id="PTHR24305">
    <property type="entry name" value="CYTOCHROME P450"/>
    <property type="match status" value="1"/>
</dbReference>
<dbReference type="Gene3D" id="1.10.630.10">
    <property type="entry name" value="Cytochrome P450"/>
    <property type="match status" value="1"/>
</dbReference>
<keyword evidence="10" id="KW-1133">Transmembrane helix</keyword>
<dbReference type="OrthoDB" id="1470350at2759"/>
<dbReference type="CDD" id="cd11058">
    <property type="entry name" value="CYP60B-like"/>
    <property type="match status" value="1"/>
</dbReference>
<evidence type="ECO:0000313" key="11">
    <source>
        <dbReference type="EMBL" id="OAF60538.1"/>
    </source>
</evidence>
<protein>
    <recommendedName>
        <fullName evidence="12">Isotrichodermin C-15 hydroxylase</fullName>
    </recommendedName>
</protein>
<name>A0A177AEK6_9PEZI</name>
<reference evidence="11" key="1">
    <citation type="submission" date="2016-03" db="EMBL/GenBank/DDBJ databases">
        <title>Updated assembly of Pseudogymnoascus destructans, the fungus causing white-nose syndrome of bats.</title>
        <authorList>
            <person name="Palmer J.M."/>
            <person name="Drees K.P."/>
            <person name="Foster J.T."/>
            <person name="Lindner D.L."/>
        </authorList>
    </citation>
    <scope>NUCLEOTIDE SEQUENCE [LARGE SCALE GENOMIC DNA]</scope>
    <source>
        <strain evidence="11">20631-21</strain>
    </source>
</reference>
<dbReference type="PROSITE" id="PS00086">
    <property type="entry name" value="CYTOCHROME_P450"/>
    <property type="match status" value="1"/>
</dbReference>
<dbReference type="Proteomes" id="UP000077154">
    <property type="component" value="Unassembled WGS sequence"/>
</dbReference>
<evidence type="ECO:0000256" key="10">
    <source>
        <dbReference type="SAM" id="Phobius"/>
    </source>
</evidence>
<dbReference type="RefSeq" id="XP_024325819.1">
    <property type="nucleotide sequence ID" value="XM_024467220.1"/>
</dbReference>
<dbReference type="GO" id="GO:0005506">
    <property type="term" value="F:iron ion binding"/>
    <property type="evidence" value="ECO:0007669"/>
    <property type="project" value="InterPro"/>
</dbReference>
<keyword evidence="5 9" id="KW-0560">Oxidoreductase</keyword>
<evidence type="ECO:0000256" key="9">
    <source>
        <dbReference type="RuleBase" id="RU000461"/>
    </source>
</evidence>
<dbReference type="PANTHER" id="PTHR24305:SF230">
    <property type="entry name" value="P450, PUTATIVE (EUROFUNG)-RELATED"/>
    <property type="match status" value="1"/>
</dbReference>
<sequence>MATQFNVFSMHIPPLYALIPSCLAVLTVLYTLSRVIYNIYFHPLASYPGPKSHASTRLLYVYYHLTGQLPYRCHQLHTTYGDVVRIAPDELSFTNADAWKDIYGYRHGHQPMPKDMSFYNIPSNGAHSLITASRADHSRQRRLIAHAFSDKALREQEPLIKGYVDLLIQRLHERSSTGPLDMVSWYNWTTFDLIGDLAFGESFGCLENCTYHPWISMLFSTIKAGAFLSSLKRYGIKWMMVVLVPRGLLKSRSENLQLTKQKVMKRLEQGTSRPDFMSHILRHNDEKGMKVPEIITNSTLLIVAGSETTATLLSGATYHLLKNPRVVKKLQREVREAFKVEEDIDIAGVNGLEYMLAVLDEALRMYPPVPTGLPRRVPGDGDVINDRWVPGGTAVSVNNWSTYRSEANFREPNSFIPERFLDDPRFASDNKHALQPFSLGPRNCVGRNLAYAEMRLILAQVLWNFDMELAPESDNWANQKIFSFWQKGPLYVKLTPVVR</sequence>
<keyword evidence="7 9" id="KW-0503">Monooxygenase</keyword>
<proteinExistence type="inferred from homology"/>
<dbReference type="GO" id="GO:0009403">
    <property type="term" value="P:toxin biosynthetic process"/>
    <property type="evidence" value="ECO:0007669"/>
    <property type="project" value="UniProtKB-ARBA"/>
</dbReference>
<evidence type="ECO:0000256" key="7">
    <source>
        <dbReference type="ARBA" id="ARBA00023033"/>
    </source>
</evidence>
<keyword evidence="3 8" id="KW-0349">Heme</keyword>
<evidence type="ECO:0008006" key="12">
    <source>
        <dbReference type="Google" id="ProtNLM"/>
    </source>
</evidence>
<dbReference type="eggNOG" id="KOG0158">
    <property type="taxonomic scope" value="Eukaryota"/>
</dbReference>
<dbReference type="FunFam" id="1.10.630.10:FF:000047">
    <property type="entry name" value="Cytochrome P450 monooxygenase"/>
    <property type="match status" value="1"/>
</dbReference>
<dbReference type="GeneID" id="36286650"/>
<comment type="similarity">
    <text evidence="2 9">Belongs to the cytochrome P450 family.</text>
</comment>
<evidence type="ECO:0000256" key="3">
    <source>
        <dbReference type="ARBA" id="ARBA00022617"/>
    </source>
</evidence>
<dbReference type="PRINTS" id="PR00385">
    <property type="entry name" value="P450"/>
</dbReference>
<feature type="transmembrane region" description="Helical" evidence="10">
    <location>
        <begin position="12"/>
        <end position="32"/>
    </location>
</feature>
<keyword evidence="10" id="KW-0472">Membrane</keyword>
<organism evidence="11">
    <name type="scientific">Pseudogymnoascus destructans</name>
    <dbReference type="NCBI Taxonomy" id="655981"/>
    <lineage>
        <taxon>Eukaryota</taxon>
        <taxon>Fungi</taxon>
        <taxon>Dikarya</taxon>
        <taxon>Ascomycota</taxon>
        <taxon>Pezizomycotina</taxon>
        <taxon>Leotiomycetes</taxon>
        <taxon>Thelebolales</taxon>
        <taxon>Thelebolaceae</taxon>
        <taxon>Pseudogymnoascus</taxon>
    </lineage>
</organism>
<dbReference type="AlphaFoldDB" id="A0A177AEK6"/>
<keyword evidence="4 8" id="KW-0479">Metal-binding</keyword>
<dbReference type="InterPro" id="IPR050121">
    <property type="entry name" value="Cytochrome_P450_monoxygenase"/>
</dbReference>
<comment type="cofactor">
    <cofactor evidence="1 8">
        <name>heme</name>
        <dbReference type="ChEBI" id="CHEBI:30413"/>
    </cofactor>
</comment>
<dbReference type="GO" id="GO:0020037">
    <property type="term" value="F:heme binding"/>
    <property type="evidence" value="ECO:0007669"/>
    <property type="project" value="InterPro"/>
</dbReference>
<keyword evidence="10" id="KW-0812">Transmembrane</keyword>
<evidence type="ECO:0000256" key="8">
    <source>
        <dbReference type="PIRSR" id="PIRSR602401-1"/>
    </source>
</evidence>
<dbReference type="PRINTS" id="PR00463">
    <property type="entry name" value="EP450I"/>
</dbReference>
<dbReference type="InterPro" id="IPR017972">
    <property type="entry name" value="Cyt_P450_CS"/>
</dbReference>
<feature type="binding site" description="axial binding residue" evidence="8">
    <location>
        <position position="444"/>
    </location>
    <ligand>
        <name>heme</name>
        <dbReference type="ChEBI" id="CHEBI:30413"/>
    </ligand>
    <ligandPart>
        <name>Fe</name>
        <dbReference type="ChEBI" id="CHEBI:18248"/>
    </ligandPart>
</feature>
<gene>
    <name evidence="11" type="ORF">VC83_03574</name>
</gene>
<dbReference type="GO" id="GO:0016705">
    <property type="term" value="F:oxidoreductase activity, acting on paired donors, with incorporation or reduction of molecular oxygen"/>
    <property type="evidence" value="ECO:0007669"/>
    <property type="project" value="InterPro"/>
</dbReference>
<dbReference type="Pfam" id="PF00067">
    <property type="entry name" value="p450"/>
    <property type="match status" value="1"/>
</dbReference>
<evidence type="ECO:0000256" key="2">
    <source>
        <dbReference type="ARBA" id="ARBA00010617"/>
    </source>
</evidence>
<dbReference type="InterPro" id="IPR002401">
    <property type="entry name" value="Cyt_P450_E_grp-I"/>
</dbReference>
<accession>A0A177AEK6</accession>
<dbReference type="EMBL" id="KV441391">
    <property type="protein sequence ID" value="OAF60538.1"/>
    <property type="molecule type" value="Genomic_DNA"/>
</dbReference>
<evidence type="ECO:0000256" key="6">
    <source>
        <dbReference type="ARBA" id="ARBA00023004"/>
    </source>
</evidence>
<dbReference type="SUPFAM" id="SSF48264">
    <property type="entry name" value="Cytochrome P450"/>
    <property type="match status" value="1"/>
</dbReference>
<dbReference type="InterPro" id="IPR036396">
    <property type="entry name" value="Cyt_P450_sf"/>
</dbReference>
<dbReference type="InterPro" id="IPR001128">
    <property type="entry name" value="Cyt_P450"/>
</dbReference>
<dbReference type="VEuPathDB" id="FungiDB:GMDG_01709"/>